<dbReference type="AlphaFoldDB" id="A0A179BX16"/>
<comment type="caution">
    <text evidence="1">The sequence shown here is derived from an EMBL/GenBank/DDBJ whole genome shotgun (WGS) entry which is preliminary data.</text>
</comment>
<proteinExistence type="predicted"/>
<accession>A0A179BX16</accession>
<protein>
    <recommendedName>
        <fullName evidence="2">Glycosylase</fullName>
    </recommendedName>
</protein>
<dbReference type="PANTHER" id="PTHR35279:SF1">
    <property type="entry name" value="ARABINANASE_LEVANSUCRASE_INVERTASE"/>
    <property type="match status" value="1"/>
</dbReference>
<dbReference type="Gene3D" id="2.115.10.20">
    <property type="entry name" value="Glycosyl hydrolase domain, family 43"/>
    <property type="match status" value="2"/>
</dbReference>
<evidence type="ECO:0000313" key="1">
    <source>
        <dbReference type="EMBL" id="OAP96262.1"/>
    </source>
</evidence>
<dbReference type="PANTHER" id="PTHR35279">
    <property type="match status" value="1"/>
</dbReference>
<dbReference type="SUPFAM" id="SSF75005">
    <property type="entry name" value="Arabinanase/levansucrase/invertase"/>
    <property type="match status" value="1"/>
</dbReference>
<sequence>MTKMRWKKLGKIFDPTRHQLPAGCVEYAQSPQALVFDDFIRIYFSTRAVDTNGKYLSHIAFVDMDKTMDRIVRVSDQPVIELGKLGCFDEHGIFPMNVIRHEGKIYGYSCGWNRRVAVSVDTAIGLTVSDDDGLSFKRIGDGPVLSASLGEPCLVGDGFVKFINGAFHMWYIFGTGWKVYSSEAAPDRTYKIGHATSRDGINWHKEEARQIIADRLGPDESQALPTVIEIEGRHHMFFCYRQSSDFRTNKSRGYQIGHACSDDLIKWSRDDVELAIEGTSGEWDSDMLCYPHVFESDGAIYLLYNGNQFGRYGFGAAILERTA</sequence>
<gene>
    <name evidence="1" type="ORF">A4U53_38465</name>
</gene>
<name>A0A179BX16_RHILE</name>
<dbReference type="EMBL" id="LWBS01000060">
    <property type="protein sequence ID" value="OAP96262.1"/>
    <property type="molecule type" value="Genomic_DNA"/>
</dbReference>
<dbReference type="InterPro" id="IPR023296">
    <property type="entry name" value="Glyco_hydro_beta-prop_sf"/>
</dbReference>
<evidence type="ECO:0008006" key="2">
    <source>
        <dbReference type="Google" id="ProtNLM"/>
    </source>
</evidence>
<reference evidence="1" key="1">
    <citation type="submission" date="2016-04" db="EMBL/GenBank/DDBJ databases">
        <title>Fast-growing isolate from the root nodules of Vavilovia formosa.</title>
        <authorList>
            <person name="Kimeklis A."/>
            <person name="Safronova V."/>
            <person name="Belimov A."/>
            <person name="Andronov E."/>
        </authorList>
    </citation>
    <scope>NUCLEOTIDE SEQUENCE [LARGE SCALE GENOMIC DNA]</scope>
    <source>
        <strain evidence="1">Vaf-46</strain>
    </source>
</reference>
<organism evidence="1">
    <name type="scientific">Rhizobium leguminosarum</name>
    <dbReference type="NCBI Taxonomy" id="384"/>
    <lineage>
        <taxon>Bacteria</taxon>
        <taxon>Pseudomonadati</taxon>
        <taxon>Pseudomonadota</taxon>
        <taxon>Alphaproteobacteria</taxon>
        <taxon>Hyphomicrobiales</taxon>
        <taxon>Rhizobiaceae</taxon>
        <taxon>Rhizobium/Agrobacterium group</taxon>
        <taxon>Rhizobium</taxon>
    </lineage>
</organism>